<proteinExistence type="predicted"/>
<protein>
    <submittedName>
        <fullName evidence="2">IS5 family transposase</fullName>
    </submittedName>
</protein>
<dbReference type="EMBL" id="CP110821">
    <property type="protein sequence ID" value="WPX97389.1"/>
    <property type="molecule type" value="Genomic_DNA"/>
</dbReference>
<reference evidence="2 3" key="1">
    <citation type="submission" date="2022-11" db="EMBL/GenBank/DDBJ databases">
        <title>Host association and intracellularity evolved multiple times independently in the Rickettsiales.</title>
        <authorList>
            <person name="Castelli M."/>
            <person name="Nardi T."/>
            <person name="Gammuto L."/>
            <person name="Bellinzona G."/>
            <person name="Sabaneyeva E."/>
            <person name="Potekhin A."/>
            <person name="Serra V."/>
            <person name="Petroni G."/>
            <person name="Sassera D."/>
        </authorList>
    </citation>
    <scope>NUCLEOTIDE SEQUENCE [LARGE SCALE GENOMIC DNA]</scope>
    <source>
        <strain evidence="2 3">NDG2</strain>
        <plasmid evidence="2 3">unnamed1</plasmid>
    </source>
</reference>
<evidence type="ECO:0000256" key="1">
    <source>
        <dbReference type="SAM" id="MobiDB-lite"/>
    </source>
</evidence>
<geneLocation type="plasmid" evidence="2 3">
    <name>unnamed1</name>
</geneLocation>
<name>A0ABZ0UMN2_9RICK</name>
<organism evidence="2 3">
    <name type="scientific">Candidatus Bandiella euplotis</name>
    <dbReference type="NCBI Taxonomy" id="1664265"/>
    <lineage>
        <taxon>Bacteria</taxon>
        <taxon>Pseudomonadati</taxon>
        <taxon>Pseudomonadota</taxon>
        <taxon>Alphaproteobacteria</taxon>
        <taxon>Rickettsiales</taxon>
        <taxon>Candidatus Midichloriaceae</taxon>
        <taxon>Candidatus Bandiella</taxon>
    </lineage>
</organism>
<dbReference type="RefSeq" id="WP_323733456.1">
    <property type="nucleotide sequence ID" value="NZ_CP110821.1"/>
</dbReference>
<keyword evidence="3" id="KW-1185">Reference proteome</keyword>
<dbReference type="Proteomes" id="UP001327219">
    <property type="component" value="Plasmid unnamed1"/>
</dbReference>
<accession>A0ABZ0UMN2</accession>
<sequence length="78" mass="8844">MQNHKNTEGARFIGPPGNGQINHGNRLKVEETFSRYKRIIGNKFKAQHFLGQQNEAKISLLILNIMKSIGMPKTIRIA</sequence>
<feature type="region of interest" description="Disordered" evidence="1">
    <location>
        <begin position="1"/>
        <end position="24"/>
    </location>
</feature>
<evidence type="ECO:0000313" key="3">
    <source>
        <dbReference type="Proteomes" id="UP001327219"/>
    </source>
</evidence>
<keyword evidence="2" id="KW-0614">Plasmid</keyword>
<evidence type="ECO:0000313" key="2">
    <source>
        <dbReference type="EMBL" id="WPX97389.1"/>
    </source>
</evidence>
<gene>
    <name evidence="2" type="ORF">Bandiella_01539</name>
</gene>